<gene>
    <name evidence="1" type="ORF">UFOVP112_25</name>
</gene>
<reference evidence="1" key="1">
    <citation type="submission" date="2020-04" db="EMBL/GenBank/DDBJ databases">
        <authorList>
            <person name="Chiriac C."/>
            <person name="Salcher M."/>
            <person name="Ghai R."/>
            <person name="Kavagutti S V."/>
        </authorList>
    </citation>
    <scope>NUCLEOTIDE SEQUENCE</scope>
</reference>
<sequence>MSDTKEITAEQLVEVLKFTPRTYKISMWGYGGEKVMGTVSQEVWDYCMENQVNLSDIAWDSDAAEEMDLDEDLLPFPPGSWYECDDMAHVNGVSRDAGTLQIEDENGNVVFERPLGDCDGCEDSPEWSCFDEVWIGSRKKGEVVFIGSSNEKGTFFEADLELTAPFDITKLTLQYDEVDGEEIVNCVQYDGEDIDNWGGSTDGKSSDFVMVKVIDDAGNFERYEPEEKDWGHPEYGTSPESWEKTVEFNFKKTKPVHVGWYNAMWSNWGTTYGSLYWDGKDFGEWEFGKFKPQSGVERWSGYNWDTSSWVNRPPEPPHLICDNKKCSWAGNSDDRRDDEEYNSHCPDCNGTDFSWIDYDPDTKEGRTNREKYCKPWDPVASLDKIVADFTFEEGVAELDKALAEIAEESGIEFDNESTVDTEAKKWPF</sequence>
<organism evidence="1">
    <name type="scientific">uncultured Caudovirales phage</name>
    <dbReference type="NCBI Taxonomy" id="2100421"/>
    <lineage>
        <taxon>Viruses</taxon>
        <taxon>Duplodnaviria</taxon>
        <taxon>Heunggongvirae</taxon>
        <taxon>Uroviricota</taxon>
        <taxon>Caudoviricetes</taxon>
        <taxon>Peduoviridae</taxon>
        <taxon>Maltschvirus</taxon>
        <taxon>Maltschvirus maltsch</taxon>
    </lineage>
</organism>
<evidence type="ECO:0000313" key="1">
    <source>
        <dbReference type="EMBL" id="CAB4128388.1"/>
    </source>
</evidence>
<dbReference type="EMBL" id="LR796233">
    <property type="protein sequence ID" value="CAB4128388.1"/>
    <property type="molecule type" value="Genomic_DNA"/>
</dbReference>
<proteinExistence type="predicted"/>
<name>A0A6J5L0T7_9CAUD</name>
<protein>
    <submittedName>
        <fullName evidence="1">Uncharacterized protein</fullName>
    </submittedName>
</protein>
<accession>A0A6J5L0T7</accession>